<name>A0ABR1D682_NECAM</name>
<organism evidence="1 2">
    <name type="scientific">Necator americanus</name>
    <name type="common">Human hookworm</name>
    <dbReference type="NCBI Taxonomy" id="51031"/>
    <lineage>
        <taxon>Eukaryota</taxon>
        <taxon>Metazoa</taxon>
        <taxon>Ecdysozoa</taxon>
        <taxon>Nematoda</taxon>
        <taxon>Chromadorea</taxon>
        <taxon>Rhabditida</taxon>
        <taxon>Rhabditina</taxon>
        <taxon>Rhabditomorpha</taxon>
        <taxon>Strongyloidea</taxon>
        <taxon>Ancylostomatidae</taxon>
        <taxon>Bunostominae</taxon>
        <taxon>Necator</taxon>
    </lineage>
</organism>
<accession>A0ABR1D682</accession>
<dbReference type="Proteomes" id="UP001303046">
    <property type="component" value="Unassembled WGS sequence"/>
</dbReference>
<evidence type="ECO:0000313" key="2">
    <source>
        <dbReference type="Proteomes" id="UP001303046"/>
    </source>
</evidence>
<gene>
    <name evidence="1" type="primary">Necator_chrIII.g12812</name>
    <name evidence="1" type="ORF">RB195_012045</name>
</gene>
<reference evidence="1 2" key="1">
    <citation type="submission" date="2023-08" db="EMBL/GenBank/DDBJ databases">
        <title>A Necator americanus chromosomal reference genome.</title>
        <authorList>
            <person name="Ilik V."/>
            <person name="Petrzelkova K.J."/>
            <person name="Pardy F."/>
            <person name="Fuh T."/>
            <person name="Niatou-Singa F.S."/>
            <person name="Gouil Q."/>
            <person name="Baker L."/>
            <person name="Ritchie M.E."/>
            <person name="Jex A.R."/>
            <person name="Gazzola D."/>
            <person name="Li H."/>
            <person name="Toshio Fujiwara R."/>
            <person name="Zhan B."/>
            <person name="Aroian R.V."/>
            <person name="Pafco B."/>
            <person name="Schwarz E.M."/>
        </authorList>
    </citation>
    <scope>NUCLEOTIDE SEQUENCE [LARGE SCALE GENOMIC DNA]</scope>
    <source>
        <strain evidence="1 2">Aroian</strain>
        <tissue evidence="1">Whole animal</tissue>
    </source>
</reference>
<proteinExistence type="predicted"/>
<evidence type="ECO:0000313" key="1">
    <source>
        <dbReference type="EMBL" id="KAK6745690.1"/>
    </source>
</evidence>
<evidence type="ECO:0008006" key="3">
    <source>
        <dbReference type="Google" id="ProtNLM"/>
    </source>
</evidence>
<dbReference type="EMBL" id="JAVFWL010000003">
    <property type="protein sequence ID" value="KAK6745690.1"/>
    <property type="molecule type" value="Genomic_DNA"/>
</dbReference>
<protein>
    <recommendedName>
        <fullName evidence="3">Phlebovirus glycoprotein G2 fusion domain-containing protein</fullName>
    </recommendedName>
</protein>
<sequence length="419" mass="46890">MGVSIVTRSGGRGETAGCGRPLPINMHLFDVFGILALINCAITEWEIPFQISDHFLRVIGGYPTFIESYYPTLENVTINEPQERLPPLWTSKSDRLLKWSCYVFPGDGKTCRSTITADSCRNGSQFSVSFWSTANYSCEKENQMVPCANIIQVGNVCQNAVIEIHNDSSVHFVLKDLQLPSVVTQTYTEDENVNKSVKCHHTGSLITGSQPLQFLQAGTNGRCERSAKLAKFGVNTTTECILETARFVDKSGCLLADQLREFFVPNVSHICNCGLCETPLLRQQPLTHDYNTTTCIFPHMVTVTFVHANGYINGAHVSYGYRALSHKDSNILLKTRTIFVEYRAPCQKTRFELKRGLFHCPSDVTCWRELWVPFEDVTQSTVSQIGCAVVILGLSLLVMRHNRPSGPQCDCKSLRAQRE</sequence>
<keyword evidence="2" id="KW-1185">Reference proteome</keyword>
<comment type="caution">
    <text evidence="1">The sequence shown here is derived from an EMBL/GenBank/DDBJ whole genome shotgun (WGS) entry which is preliminary data.</text>
</comment>